<organism evidence="1 2">
    <name type="scientific">Mycena pura</name>
    <dbReference type="NCBI Taxonomy" id="153505"/>
    <lineage>
        <taxon>Eukaryota</taxon>
        <taxon>Fungi</taxon>
        <taxon>Dikarya</taxon>
        <taxon>Basidiomycota</taxon>
        <taxon>Agaricomycotina</taxon>
        <taxon>Agaricomycetes</taxon>
        <taxon>Agaricomycetidae</taxon>
        <taxon>Agaricales</taxon>
        <taxon>Marasmiineae</taxon>
        <taxon>Mycenaceae</taxon>
        <taxon>Mycena</taxon>
    </lineage>
</organism>
<evidence type="ECO:0000313" key="1">
    <source>
        <dbReference type="EMBL" id="KAJ7204150.1"/>
    </source>
</evidence>
<comment type="caution">
    <text evidence="1">The sequence shown here is derived from an EMBL/GenBank/DDBJ whole genome shotgun (WGS) entry which is preliminary data.</text>
</comment>
<gene>
    <name evidence="1" type="ORF">GGX14DRAFT_460958</name>
</gene>
<protein>
    <submittedName>
        <fullName evidence="1">Uncharacterized protein</fullName>
    </submittedName>
</protein>
<accession>A0AAD6Y9Q7</accession>
<dbReference type="Proteomes" id="UP001219525">
    <property type="component" value="Unassembled WGS sequence"/>
</dbReference>
<sequence>MREINVTVSCSFSSNKVFCIFGSTDSDVSSTISIFTTSGVVLNYPGFLQRLPDAFTLPLSCILTARFLLHLREWQAAGEGGGSLHLSTALKFRTASASASHATVLSGIMSVDIDDFGSDPLAGTAADGEKAIEVQLASDNGSFTKEAGPVGNGCDYDYSLHNTAGGLV</sequence>
<evidence type="ECO:0000313" key="2">
    <source>
        <dbReference type="Proteomes" id="UP001219525"/>
    </source>
</evidence>
<dbReference type="AlphaFoldDB" id="A0AAD6Y9Q7"/>
<name>A0AAD6Y9Q7_9AGAR</name>
<dbReference type="EMBL" id="JARJCW010000048">
    <property type="protein sequence ID" value="KAJ7204150.1"/>
    <property type="molecule type" value="Genomic_DNA"/>
</dbReference>
<keyword evidence="2" id="KW-1185">Reference proteome</keyword>
<reference evidence="1" key="1">
    <citation type="submission" date="2023-03" db="EMBL/GenBank/DDBJ databases">
        <title>Massive genome expansion in bonnet fungi (Mycena s.s.) driven by repeated elements and novel gene families across ecological guilds.</title>
        <authorList>
            <consortium name="Lawrence Berkeley National Laboratory"/>
            <person name="Harder C.B."/>
            <person name="Miyauchi S."/>
            <person name="Viragh M."/>
            <person name="Kuo A."/>
            <person name="Thoen E."/>
            <person name="Andreopoulos B."/>
            <person name="Lu D."/>
            <person name="Skrede I."/>
            <person name="Drula E."/>
            <person name="Henrissat B."/>
            <person name="Morin E."/>
            <person name="Kohler A."/>
            <person name="Barry K."/>
            <person name="LaButti K."/>
            <person name="Morin E."/>
            <person name="Salamov A."/>
            <person name="Lipzen A."/>
            <person name="Mereny Z."/>
            <person name="Hegedus B."/>
            <person name="Baldrian P."/>
            <person name="Stursova M."/>
            <person name="Weitz H."/>
            <person name="Taylor A."/>
            <person name="Grigoriev I.V."/>
            <person name="Nagy L.G."/>
            <person name="Martin F."/>
            <person name="Kauserud H."/>
        </authorList>
    </citation>
    <scope>NUCLEOTIDE SEQUENCE</scope>
    <source>
        <strain evidence="1">9144</strain>
    </source>
</reference>
<proteinExistence type="predicted"/>